<feature type="domain" description="HTH marR-type" evidence="4">
    <location>
        <begin position="25"/>
        <end position="159"/>
    </location>
</feature>
<proteinExistence type="predicted"/>
<dbReference type="GO" id="GO:0003677">
    <property type="term" value="F:DNA binding"/>
    <property type="evidence" value="ECO:0007669"/>
    <property type="project" value="UniProtKB-KW"/>
</dbReference>
<dbReference type="InterPro" id="IPR036388">
    <property type="entry name" value="WH-like_DNA-bd_sf"/>
</dbReference>
<evidence type="ECO:0000256" key="3">
    <source>
        <dbReference type="ARBA" id="ARBA00023163"/>
    </source>
</evidence>
<protein>
    <submittedName>
        <fullName evidence="5">MarR family transcriptional regulator, negative regulator of the multidrug operon emrRAB</fullName>
    </submittedName>
</protein>
<evidence type="ECO:0000259" key="4">
    <source>
        <dbReference type="PROSITE" id="PS50995"/>
    </source>
</evidence>
<dbReference type="STRING" id="500610.SAMN02799615_02015"/>
<dbReference type="InterPro" id="IPR036390">
    <property type="entry name" value="WH_DNA-bd_sf"/>
</dbReference>
<accession>A0A1I2ELS9</accession>
<keyword evidence="1" id="KW-0805">Transcription regulation</keyword>
<dbReference type="SUPFAM" id="SSF46785">
    <property type="entry name" value="Winged helix' DNA-binding domain"/>
    <property type="match status" value="1"/>
</dbReference>
<reference evidence="6" key="1">
    <citation type="submission" date="2016-10" db="EMBL/GenBank/DDBJ databases">
        <authorList>
            <person name="Varghese N."/>
            <person name="Submissions S."/>
        </authorList>
    </citation>
    <scope>NUCLEOTIDE SEQUENCE [LARGE SCALE GENOMIC DNA]</scope>
    <source>
        <strain evidence="6">UNC178MFTsu3.1</strain>
    </source>
</reference>
<keyword evidence="6" id="KW-1185">Reference proteome</keyword>
<keyword evidence="2" id="KW-0238">DNA-binding</keyword>
<dbReference type="InterPro" id="IPR000835">
    <property type="entry name" value="HTH_MarR-typ"/>
</dbReference>
<dbReference type="PRINTS" id="PR00598">
    <property type="entry name" value="HTHMARR"/>
</dbReference>
<sequence length="164" mass="18629">MSSFAPTEQRLAITCRRYPDFPRDPAILVRLVKHIYKRVHDDTNALLKPYGLNHPEYNLLMMLYGTEGYTLNPSQLADAAGEKSANITRLTNELCDKGLIERTSSDEDRRKVTLTLTAKGLAMIESFLPDICSLLDRQAVGLQPRESAQLERLLKKFLDHLDRA</sequence>
<dbReference type="Gene3D" id="1.10.10.10">
    <property type="entry name" value="Winged helix-like DNA-binding domain superfamily/Winged helix DNA-binding domain"/>
    <property type="match status" value="1"/>
</dbReference>
<keyword evidence="3" id="KW-0804">Transcription</keyword>
<name>A0A1I2ELS9_9GAMM</name>
<evidence type="ECO:0000313" key="6">
    <source>
        <dbReference type="Proteomes" id="UP000199477"/>
    </source>
</evidence>
<dbReference type="PANTHER" id="PTHR42756:SF1">
    <property type="entry name" value="TRANSCRIPTIONAL REPRESSOR OF EMRAB OPERON"/>
    <property type="match status" value="1"/>
</dbReference>
<dbReference type="PROSITE" id="PS50995">
    <property type="entry name" value="HTH_MARR_2"/>
    <property type="match status" value="1"/>
</dbReference>
<gene>
    <name evidence="5" type="ORF">SAMN02799615_02015</name>
</gene>
<dbReference type="Proteomes" id="UP000199477">
    <property type="component" value="Unassembled WGS sequence"/>
</dbReference>
<evidence type="ECO:0000256" key="1">
    <source>
        <dbReference type="ARBA" id="ARBA00023015"/>
    </source>
</evidence>
<dbReference type="Pfam" id="PF01047">
    <property type="entry name" value="MarR"/>
    <property type="match status" value="1"/>
</dbReference>
<dbReference type="GO" id="GO:0003700">
    <property type="term" value="F:DNA-binding transcription factor activity"/>
    <property type="evidence" value="ECO:0007669"/>
    <property type="project" value="InterPro"/>
</dbReference>
<dbReference type="PANTHER" id="PTHR42756">
    <property type="entry name" value="TRANSCRIPTIONAL REGULATOR, MARR"/>
    <property type="match status" value="1"/>
</dbReference>
<dbReference type="SMART" id="SM00347">
    <property type="entry name" value="HTH_MARR"/>
    <property type="match status" value="1"/>
</dbReference>
<organism evidence="5 6">
    <name type="scientific">Dyella marensis</name>
    <dbReference type="NCBI Taxonomy" id="500610"/>
    <lineage>
        <taxon>Bacteria</taxon>
        <taxon>Pseudomonadati</taxon>
        <taxon>Pseudomonadota</taxon>
        <taxon>Gammaproteobacteria</taxon>
        <taxon>Lysobacterales</taxon>
        <taxon>Rhodanobacteraceae</taxon>
        <taxon>Dyella</taxon>
    </lineage>
</organism>
<evidence type="ECO:0000256" key="2">
    <source>
        <dbReference type="ARBA" id="ARBA00023125"/>
    </source>
</evidence>
<dbReference type="AlphaFoldDB" id="A0A1I2ELS9"/>
<evidence type="ECO:0000313" key="5">
    <source>
        <dbReference type="EMBL" id="SFE94044.1"/>
    </source>
</evidence>
<dbReference type="RefSeq" id="WP_026635404.1">
    <property type="nucleotide sequence ID" value="NZ_FONH01000005.1"/>
</dbReference>
<dbReference type="EMBL" id="FONH01000005">
    <property type="protein sequence ID" value="SFE94044.1"/>
    <property type="molecule type" value="Genomic_DNA"/>
</dbReference>